<comment type="caution">
    <text evidence="2">The sequence shown here is derived from an EMBL/GenBank/DDBJ whole genome shotgun (WGS) entry which is preliminary data.</text>
</comment>
<keyword evidence="1" id="KW-0732">Signal</keyword>
<organism evidence="2 3">
    <name type="scientific">Pedobacter chitinilyticus</name>
    <dbReference type="NCBI Taxonomy" id="2233776"/>
    <lineage>
        <taxon>Bacteria</taxon>
        <taxon>Pseudomonadati</taxon>
        <taxon>Bacteroidota</taxon>
        <taxon>Sphingobacteriia</taxon>
        <taxon>Sphingobacteriales</taxon>
        <taxon>Sphingobacteriaceae</taxon>
        <taxon>Pedobacter</taxon>
    </lineage>
</organism>
<evidence type="ECO:0000313" key="2">
    <source>
        <dbReference type="EMBL" id="RWU10454.1"/>
    </source>
</evidence>
<reference evidence="2 3" key="1">
    <citation type="submission" date="2018-06" db="EMBL/GenBank/DDBJ databases">
        <title>Pedobacter endophyticus sp. nov., an endophytic bacterium isolated from a leaf of Triticum aestivum.</title>
        <authorList>
            <person name="Zhang L."/>
        </authorList>
    </citation>
    <scope>NUCLEOTIDE SEQUENCE [LARGE SCALE GENOMIC DNA]</scope>
    <source>
        <strain evidence="2 3">CM134L-2</strain>
    </source>
</reference>
<evidence type="ECO:0000256" key="1">
    <source>
        <dbReference type="SAM" id="SignalP"/>
    </source>
</evidence>
<sequence length="178" mass="20399">MKRVIIALSFAGLLSACNSAVSEKESGSTEGLKNTSTFAFSDKVKLDTFTVAIVGNNSNDRQLLFTIKSFEGKEIYRQEIKTSELLKNYLATAEMTKESDKIKFLKEEISYFFEEHHFLEPAVTPEDQPDKNVPDKVFYNELKLNGLNGFDYRLGKDQNVYIAWSEKEKKVKVYYKCC</sequence>
<dbReference type="AlphaFoldDB" id="A0A443Z1Q1"/>
<keyword evidence="3" id="KW-1185">Reference proteome</keyword>
<feature type="chain" id="PRO_5019303902" description="Lipoprotein" evidence="1">
    <location>
        <begin position="21"/>
        <end position="178"/>
    </location>
</feature>
<feature type="signal peptide" evidence="1">
    <location>
        <begin position="1"/>
        <end position="20"/>
    </location>
</feature>
<evidence type="ECO:0000313" key="3">
    <source>
        <dbReference type="Proteomes" id="UP000284120"/>
    </source>
</evidence>
<dbReference type="Proteomes" id="UP000284120">
    <property type="component" value="Unassembled WGS sequence"/>
</dbReference>
<protein>
    <recommendedName>
        <fullName evidence="4">Lipoprotein</fullName>
    </recommendedName>
</protein>
<dbReference type="PROSITE" id="PS51257">
    <property type="entry name" value="PROKAR_LIPOPROTEIN"/>
    <property type="match status" value="1"/>
</dbReference>
<dbReference type="EMBL" id="SAYW01000001">
    <property type="protein sequence ID" value="RWU10454.1"/>
    <property type="molecule type" value="Genomic_DNA"/>
</dbReference>
<proteinExistence type="predicted"/>
<gene>
    <name evidence="2" type="ORF">DPV69_03690</name>
</gene>
<evidence type="ECO:0008006" key="4">
    <source>
        <dbReference type="Google" id="ProtNLM"/>
    </source>
</evidence>
<accession>A0A443Z1Q1</accession>
<name>A0A443Z1Q1_9SPHI</name>
<dbReference type="OrthoDB" id="886332at2"/>
<dbReference type="RefSeq" id="WP_113645949.1">
    <property type="nucleotide sequence ID" value="NZ_QMHN01000001.1"/>
</dbReference>